<gene>
    <name evidence="2" type="ORF">PCOR1329_LOCUS82891</name>
</gene>
<dbReference type="EMBL" id="CAUYUJ010021960">
    <property type="protein sequence ID" value="CAK0908132.1"/>
    <property type="molecule type" value="Genomic_DNA"/>
</dbReference>
<evidence type="ECO:0000313" key="2">
    <source>
        <dbReference type="EMBL" id="CAK0908132.1"/>
    </source>
</evidence>
<feature type="region of interest" description="Disordered" evidence="1">
    <location>
        <begin position="1"/>
        <end position="171"/>
    </location>
</feature>
<dbReference type="Gene3D" id="3.60.10.10">
    <property type="entry name" value="Endonuclease/exonuclease/phosphatase"/>
    <property type="match status" value="1"/>
</dbReference>
<comment type="caution">
    <text evidence="2">The sequence shown here is derived from an EMBL/GenBank/DDBJ whole genome shotgun (WGS) entry which is preliminary data.</text>
</comment>
<sequence>MAAEEERRRAGRAGGGHRGPGAADGRRRGDKGKEQPPAEDLRSASRSTNERAPARRRARRGHPRSDGEADASGSPASDRARHGPGGLDRAAQDELAAASEAAATFPSQERQAMQLEQAPAGNPQAGPQHAPPDPWQRLGGDPWHDRAAPADGHSEPPAAGTPIGGMATPVDAGGMDMQAMLQSCIRQATDAIAATSMAQVTSCQTQLVRMFQTQQEAVNRSLAVQTRDIASIGQRADALEAEQAAMRKQIGDINKALALAEKELPIMDFQELEAWSRQPNPRIFSIGAPQLVGPAQALQGLEEWIRAAGLTNDMVRIDPAVPSKRFNVLVQGGDGVALPRAQALARQLRDPAGRNGWRSFSAQSVGGGAVPLYLSPDKSPQQVRMEIQSRRLSALLAEAHPDLSFSAQRARGIVTSQGVKVAKLEMGESRYTDTIIRWNPDMVARLHIDRESINTQFKKAFSTEDNTELRRRKLALLATYMKVNAIIAVQEVHGSEDALRIFLQSQPQKYLSFLSPVAVGRAALLAITDSTGKCSMQIFNIHNYDLKPHEFTAAQRTWSSGLAWARRDSLHRIFLGVGDFNIATRPPVSQRAPSDSTAWRLRPDHRCQLRQPAWRRLFAAAMEVESQWPTHYDKSCKQLSTIDRIFLGIDAHAMLSVSTILTTARDAMELSEAGISDHAPLVLQITAARHVPRDEQPIPSHLFNHRKYPVTYTLMLDHCALAGETAEGRWRAAKQCMKLAARRVRDEQLRTNFSLHVKDSTVETSHMGFKSAARAVWRQDVVLAGRLLGSCPALAAHLHIADGTVRLVDPHSFATNFDAIAERVHSLRRQAAEAAARTANVRDSAAWRRVERKAARHAQLWVPWRRRMILSGLRVDSAPCAAKDSQVAQHVVSDPAGMKATVANYWGEIFAKVPNSEQLKALGAFLDKHAPRNPAAFPSLFREVIEKVLPRFGVPLGFRNVIAALYSNCLAFSSFRAEGTSAELEPLFAIDYTFVSIELAFNLQLALHKCVLVPLWEELTEDTLLNVKSFLAKEVPRWLGFRVDSTAKYLGTHLGPGVTDFGIWKAAAGKWWTRCWELARTGMATSLAARAYNINALPCLSYLAQFYFIVPAIWKVEFTSLHRLLRLPPSSMRKADILSMSAWCGSPSPIGLFPCTLAAMMRSAENTVRGWEAHLHHLHEAAVEHVPLIDVIKGNWSPPWWRARRAIVQNYAMISDAYGQLDIPRPTLDVLSVPIPSRYLKIAKSAMTLETKTAAAATPSRKPKRQATAAASLRGSLYPEDLVATIHRRLRRWGVECSLPVLRERWPPLRSKLTEVRPAWMWSWMRTAVNGWTTSRRMSAVIDARPCLFGCDEEDALEHYIACPILRAMTAGDAGADSLGNGPELLGFGDEQYHAKRPITDCIYAVGLMCQCYHIQKHRMDVGLDAGADQRAGVRLAALHRMQA</sequence>
<dbReference type="InterPro" id="IPR036691">
    <property type="entry name" value="Endo/exonu/phosph_ase_sf"/>
</dbReference>
<evidence type="ECO:0000256" key="1">
    <source>
        <dbReference type="SAM" id="MobiDB-lite"/>
    </source>
</evidence>
<feature type="compositionally biased region" description="Basic and acidic residues" evidence="1">
    <location>
        <begin position="24"/>
        <end position="53"/>
    </location>
</feature>
<organism evidence="2 3">
    <name type="scientific">Prorocentrum cordatum</name>
    <dbReference type="NCBI Taxonomy" id="2364126"/>
    <lineage>
        <taxon>Eukaryota</taxon>
        <taxon>Sar</taxon>
        <taxon>Alveolata</taxon>
        <taxon>Dinophyceae</taxon>
        <taxon>Prorocentrales</taxon>
        <taxon>Prorocentraceae</taxon>
        <taxon>Prorocentrum</taxon>
    </lineage>
</organism>
<dbReference type="SUPFAM" id="SSF56219">
    <property type="entry name" value="DNase I-like"/>
    <property type="match status" value="1"/>
</dbReference>
<accession>A0ABN9YAF5</accession>
<feature type="compositionally biased region" description="Basic and acidic residues" evidence="1">
    <location>
        <begin position="142"/>
        <end position="154"/>
    </location>
</feature>
<keyword evidence="3" id="KW-1185">Reference proteome</keyword>
<dbReference type="Proteomes" id="UP001189429">
    <property type="component" value="Unassembled WGS sequence"/>
</dbReference>
<reference evidence="2" key="1">
    <citation type="submission" date="2023-10" db="EMBL/GenBank/DDBJ databases">
        <authorList>
            <person name="Chen Y."/>
            <person name="Shah S."/>
            <person name="Dougan E. K."/>
            <person name="Thang M."/>
            <person name="Chan C."/>
        </authorList>
    </citation>
    <scope>NUCLEOTIDE SEQUENCE [LARGE SCALE GENOMIC DNA]</scope>
</reference>
<feature type="compositionally biased region" description="Low complexity" evidence="1">
    <location>
        <begin position="93"/>
        <end position="103"/>
    </location>
</feature>
<proteinExistence type="predicted"/>
<evidence type="ECO:0000313" key="3">
    <source>
        <dbReference type="Proteomes" id="UP001189429"/>
    </source>
</evidence>
<protein>
    <submittedName>
        <fullName evidence="2">Uncharacterized protein</fullName>
    </submittedName>
</protein>
<name>A0ABN9YAF5_9DINO</name>